<evidence type="ECO:0000313" key="1">
    <source>
        <dbReference type="EMBL" id="BAO29409.1"/>
    </source>
</evidence>
<organism evidence="1 2">
    <name type="scientific">Sulfuritalea hydrogenivorans sk43H</name>
    <dbReference type="NCBI Taxonomy" id="1223802"/>
    <lineage>
        <taxon>Bacteria</taxon>
        <taxon>Pseudomonadati</taxon>
        <taxon>Pseudomonadota</taxon>
        <taxon>Betaproteobacteria</taxon>
        <taxon>Nitrosomonadales</taxon>
        <taxon>Sterolibacteriaceae</taxon>
        <taxon>Sulfuritalea</taxon>
    </lineage>
</organism>
<dbReference type="Proteomes" id="UP000031637">
    <property type="component" value="Chromosome"/>
</dbReference>
<reference evidence="1 2" key="1">
    <citation type="journal article" date="2014" name="Syst. Appl. Microbiol.">
        <title>Complete genomes of freshwater sulfur oxidizers Sulfuricella denitrificans skB26 and Sulfuritalea hydrogenivorans sk43H: genetic insights into the sulfur oxidation pathway of betaproteobacteria.</title>
        <authorList>
            <person name="Watanabe T."/>
            <person name="Kojima H."/>
            <person name="Fukui M."/>
        </authorList>
    </citation>
    <scope>NUCLEOTIDE SEQUENCE [LARGE SCALE GENOMIC DNA]</scope>
    <source>
        <strain evidence="1">DSM22779</strain>
    </source>
</reference>
<evidence type="ECO:0000313" key="2">
    <source>
        <dbReference type="Proteomes" id="UP000031637"/>
    </source>
</evidence>
<protein>
    <submittedName>
        <fullName evidence="1">Uncharacterized protein</fullName>
    </submittedName>
</protein>
<dbReference type="HOGENOM" id="CLU_2829671_0_0_4"/>
<proteinExistence type="predicted"/>
<keyword evidence="2" id="KW-1185">Reference proteome</keyword>
<accession>W0SDW9</accession>
<dbReference type="EMBL" id="AP012547">
    <property type="protein sequence ID" value="BAO29409.1"/>
    <property type="molecule type" value="Genomic_DNA"/>
</dbReference>
<dbReference type="AlphaFoldDB" id="W0SDW9"/>
<dbReference type="RefSeq" id="WP_148312880.1">
    <property type="nucleotide sequence ID" value="NZ_AP012547.1"/>
</dbReference>
<name>W0SDW9_9PROT</name>
<gene>
    <name evidence="1" type="ORF">SUTH_01616</name>
</gene>
<sequence>MLTLTPPDTIGIGPNDAPRMSLPRELAESLLRACSLPAADDRTYTSVQILPTPSGQNLYVRSSFYG</sequence>
<dbReference type="KEGG" id="shd:SUTH_01616"/>